<dbReference type="Pfam" id="PF02230">
    <property type="entry name" value="Abhydrolase_2"/>
    <property type="match status" value="1"/>
</dbReference>
<dbReference type="GO" id="GO:0006631">
    <property type="term" value="P:fatty acid metabolic process"/>
    <property type="evidence" value="ECO:0007669"/>
    <property type="project" value="UniProtKB-KW"/>
</dbReference>
<dbReference type="GO" id="GO:0005737">
    <property type="term" value="C:cytoplasm"/>
    <property type="evidence" value="ECO:0007669"/>
    <property type="project" value="TreeGrafter"/>
</dbReference>
<dbReference type="GO" id="GO:0008474">
    <property type="term" value="F:palmitoyl-(protein) hydrolase activity"/>
    <property type="evidence" value="ECO:0007669"/>
    <property type="project" value="UniProtKB-EC"/>
</dbReference>
<dbReference type="InterPro" id="IPR050565">
    <property type="entry name" value="LYPA1-2/EST-like"/>
</dbReference>
<comment type="similarity">
    <text evidence="1">Belongs to the AB hydrolase superfamily. AB hydrolase 2 family.</text>
</comment>
<protein>
    <recommendedName>
        <fullName evidence="3">Acyl-protein thioesterase 1</fullName>
        <ecNumber evidence="2">3.1.2.22</ecNumber>
    </recommendedName>
    <alternativeName>
        <fullName evidence="8">Palmitoyl-protein hydrolase</fullName>
    </alternativeName>
</protein>
<comment type="catalytic activity">
    <reaction evidence="9">
        <text>S-hexadecanoyl-L-cysteinyl-[protein] + H2O = L-cysteinyl-[protein] + hexadecanoate + H(+)</text>
        <dbReference type="Rhea" id="RHEA:19233"/>
        <dbReference type="Rhea" id="RHEA-COMP:10131"/>
        <dbReference type="Rhea" id="RHEA-COMP:11032"/>
        <dbReference type="ChEBI" id="CHEBI:7896"/>
        <dbReference type="ChEBI" id="CHEBI:15377"/>
        <dbReference type="ChEBI" id="CHEBI:15378"/>
        <dbReference type="ChEBI" id="CHEBI:29950"/>
        <dbReference type="ChEBI" id="CHEBI:74151"/>
        <dbReference type="EC" id="3.1.2.22"/>
    </reaction>
</comment>
<keyword evidence="6" id="KW-0443">Lipid metabolism</keyword>
<keyword evidence="4" id="KW-0719">Serine esterase</keyword>
<proteinExistence type="inferred from homology"/>
<keyword evidence="12" id="KW-1185">Reference proteome</keyword>
<keyword evidence="5 11" id="KW-0378">Hydrolase</keyword>
<dbReference type="AlphaFoldDB" id="A0AAD6X9P4"/>
<comment type="caution">
    <text evidence="11">The sequence shown here is derived from an EMBL/GenBank/DDBJ whole genome shotgun (WGS) entry which is preliminary data.</text>
</comment>
<feature type="domain" description="Phospholipase/carboxylesterase/thioesterase" evidence="10">
    <location>
        <begin position="1"/>
        <end position="179"/>
    </location>
</feature>
<evidence type="ECO:0000256" key="2">
    <source>
        <dbReference type="ARBA" id="ARBA00012423"/>
    </source>
</evidence>
<evidence type="ECO:0000256" key="6">
    <source>
        <dbReference type="ARBA" id="ARBA00022832"/>
    </source>
</evidence>
<evidence type="ECO:0000256" key="4">
    <source>
        <dbReference type="ARBA" id="ARBA00022487"/>
    </source>
</evidence>
<dbReference type="InterPro" id="IPR029058">
    <property type="entry name" value="AB_hydrolase_fold"/>
</dbReference>
<evidence type="ECO:0000259" key="10">
    <source>
        <dbReference type="Pfam" id="PF02230"/>
    </source>
</evidence>
<dbReference type="Proteomes" id="UP001218188">
    <property type="component" value="Unassembled WGS sequence"/>
</dbReference>
<accession>A0AAD6X9P4</accession>
<dbReference type="PANTHER" id="PTHR10655:SF17">
    <property type="entry name" value="LYSOPHOSPHOLIPASE-LIKE PROTEIN 1"/>
    <property type="match status" value="1"/>
</dbReference>
<evidence type="ECO:0000256" key="1">
    <source>
        <dbReference type="ARBA" id="ARBA00006499"/>
    </source>
</evidence>
<evidence type="ECO:0000256" key="8">
    <source>
        <dbReference type="ARBA" id="ARBA00031195"/>
    </source>
</evidence>
<evidence type="ECO:0000256" key="9">
    <source>
        <dbReference type="ARBA" id="ARBA00047337"/>
    </source>
</evidence>
<evidence type="ECO:0000256" key="5">
    <source>
        <dbReference type="ARBA" id="ARBA00022801"/>
    </source>
</evidence>
<dbReference type="SUPFAM" id="SSF53474">
    <property type="entry name" value="alpha/beta-Hydrolases"/>
    <property type="match status" value="1"/>
</dbReference>
<dbReference type="EC" id="3.1.2.22" evidence="2"/>
<sequence length="189" mass="20935">MLHGMGETNKHWHDLVRARGLEVQFPHLKFVFPEAPSRRITLVNGPPMSAWFDVVCLLTTNDVRGGTHDEAGLHAGCAFLEQLVQAESVDVPLENILLVGYSQGGALALFAASKMKTFVGGVFAISSYMPMVQQVRQELESERASDEARRTTTFRLAHGTNDPSVKFSWAKWTEETLRAGGCDVRLISY</sequence>
<organism evidence="11 12">
    <name type="scientific">Mycena alexandri</name>
    <dbReference type="NCBI Taxonomy" id="1745969"/>
    <lineage>
        <taxon>Eukaryota</taxon>
        <taxon>Fungi</taxon>
        <taxon>Dikarya</taxon>
        <taxon>Basidiomycota</taxon>
        <taxon>Agaricomycotina</taxon>
        <taxon>Agaricomycetes</taxon>
        <taxon>Agaricomycetidae</taxon>
        <taxon>Agaricales</taxon>
        <taxon>Marasmiineae</taxon>
        <taxon>Mycenaceae</taxon>
        <taxon>Mycena</taxon>
    </lineage>
</organism>
<evidence type="ECO:0000313" key="12">
    <source>
        <dbReference type="Proteomes" id="UP001218188"/>
    </source>
</evidence>
<dbReference type="EMBL" id="JARJCM010000007">
    <property type="protein sequence ID" value="KAJ7044348.1"/>
    <property type="molecule type" value="Genomic_DNA"/>
</dbReference>
<reference evidence="11" key="1">
    <citation type="submission" date="2023-03" db="EMBL/GenBank/DDBJ databases">
        <title>Massive genome expansion in bonnet fungi (Mycena s.s.) driven by repeated elements and novel gene families across ecological guilds.</title>
        <authorList>
            <consortium name="Lawrence Berkeley National Laboratory"/>
            <person name="Harder C.B."/>
            <person name="Miyauchi S."/>
            <person name="Viragh M."/>
            <person name="Kuo A."/>
            <person name="Thoen E."/>
            <person name="Andreopoulos B."/>
            <person name="Lu D."/>
            <person name="Skrede I."/>
            <person name="Drula E."/>
            <person name="Henrissat B."/>
            <person name="Morin E."/>
            <person name="Kohler A."/>
            <person name="Barry K."/>
            <person name="LaButti K."/>
            <person name="Morin E."/>
            <person name="Salamov A."/>
            <person name="Lipzen A."/>
            <person name="Mereny Z."/>
            <person name="Hegedus B."/>
            <person name="Baldrian P."/>
            <person name="Stursova M."/>
            <person name="Weitz H."/>
            <person name="Taylor A."/>
            <person name="Grigoriev I.V."/>
            <person name="Nagy L.G."/>
            <person name="Martin F."/>
            <person name="Kauserud H."/>
        </authorList>
    </citation>
    <scope>NUCLEOTIDE SEQUENCE</scope>
    <source>
        <strain evidence="11">CBHHK200</strain>
    </source>
</reference>
<evidence type="ECO:0000313" key="11">
    <source>
        <dbReference type="EMBL" id="KAJ7044348.1"/>
    </source>
</evidence>
<dbReference type="GO" id="GO:0052689">
    <property type="term" value="F:carboxylic ester hydrolase activity"/>
    <property type="evidence" value="ECO:0007669"/>
    <property type="project" value="UniProtKB-KW"/>
</dbReference>
<feature type="non-terminal residue" evidence="11">
    <location>
        <position position="189"/>
    </location>
</feature>
<dbReference type="Gene3D" id="3.40.50.1820">
    <property type="entry name" value="alpha/beta hydrolase"/>
    <property type="match status" value="1"/>
</dbReference>
<evidence type="ECO:0000256" key="3">
    <source>
        <dbReference type="ARBA" id="ARBA00014923"/>
    </source>
</evidence>
<evidence type="ECO:0000256" key="7">
    <source>
        <dbReference type="ARBA" id="ARBA00029392"/>
    </source>
</evidence>
<name>A0AAD6X9P4_9AGAR</name>
<gene>
    <name evidence="11" type="ORF">C8F04DRAFT_1356725</name>
</gene>
<dbReference type="PANTHER" id="PTHR10655">
    <property type="entry name" value="LYSOPHOSPHOLIPASE-RELATED"/>
    <property type="match status" value="1"/>
</dbReference>
<comment type="function">
    <text evidence="7">Hydrolyzes fatty acids from S-acylated cysteine residues in proteins with a strong preference for palmitoylated G-alpha proteins over other acyl substrates. Mediates the deacylation of G-alpha proteins such as GPA1 in vivo, but has weak or no activity toward palmitoylated Ras proteins. Has weak lysophospholipase activity in vitro; however such activity may not exist in vivo.</text>
</comment>
<dbReference type="InterPro" id="IPR003140">
    <property type="entry name" value="PLipase/COase/thioEstase"/>
</dbReference>
<keyword evidence="6" id="KW-0276">Fatty acid metabolism</keyword>